<name>A0A0P6WCN4_9HYPH</name>
<dbReference type="Pfam" id="PF03992">
    <property type="entry name" value="ABM"/>
    <property type="match status" value="1"/>
</dbReference>
<dbReference type="InterPro" id="IPR007138">
    <property type="entry name" value="ABM_dom"/>
</dbReference>
<reference evidence="2 3" key="1">
    <citation type="submission" date="2015-09" db="EMBL/GenBank/DDBJ databases">
        <authorList>
            <person name="Jackson K.R."/>
            <person name="Lunt B.L."/>
            <person name="Fisher J.N.B."/>
            <person name="Gardner A.V."/>
            <person name="Bailey M.E."/>
            <person name="Deus L.M."/>
            <person name="Earl A.S."/>
            <person name="Gibby P.D."/>
            <person name="Hartmann K.A."/>
            <person name="Liu J.E."/>
            <person name="Manci A.M."/>
            <person name="Nielsen D.A."/>
            <person name="Solomon M.B."/>
            <person name="Breakwell D.P."/>
            <person name="Burnett S.H."/>
            <person name="Grose J.H."/>
        </authorList>
    </citation>
    <scope>NUCLEOTIDE SEQUENCE [LARGE SCALE GENOMIC DNA]</scope>
    <source>
        <strain evidence="2 3">16</strain>
    </source>
</reference>
<reference evidence="2 3" key="2">
    <citation type="submission" date="2015-10" db="EMBL/GenBank/DDBJ databases">
        <title>Draft Genome Sequence of Prosthecomicrobium hirschii ATCC 27832.</title>
        <authorList>
            <person name="Daniel J."/>
            <person name="Givan S.A."/>
            <person name="Brun Y.V."/>
            <person name="Brown P.J."/>
        </authorList>
    </citation>
    <scope>NUCLEOTIDE SEQUENCE [LARGE SCALE GENOMIC DNA]</scope>
    <source>
        <strain evidence="2 3">16</strain>
    </source>
</reference>
<protein>
    <recommendedName>
        <fullName evidence="1">ABM domain-containing protein</fullName>
    </recommendedName>
</protein>
<dbReference type="AlphaFoldDB" id="A0A0P6WCN4"/>
<evidence type="ECO:0000313" key="3">
    <source>
        <dbReference type="Proteomes" id="UP000048984"/>
    </source>
</evidence>
<comment type="caution">
    <text evidence="2">The sequence shown here is derived from an EMBL/GenBank/DDBJ whole genome shotgun (WGS) entry which is preliminary data.</text>
</comment>
<accession>A0A0P6WCN4</accession>
<evidence type="ECO:0000313" key="2">
    <source>
        <dbReference type="EMBL" id="KPL52468.1"/>
    </source>
</evidence>
<sequence length="99" mass="10811">MTAFNVVRFKTKPGMEREFIDAHTNASMDVKGFRRFSLISTGPATFCVIGEWDDLDSLAAARPTMIGLLNSFRHTLEDLGDGLGVTDPVSGPALLELRP</sequence>
<keyword evidence="3" id="KW-1185">Reference proteome</keyword>
<dbReference type="SUPFAM" id="SSF54909">
    <property type="entry name" value="Dimeric alpha+beta barrel"/>
    <property type="match status" value="1"/>
</dbReference>
<dbReference type="InterPro" id="IPR011008">
    <property type="entry name" value="Dimeric_a/b-barrel"/>
</dbReference>
<evidence type="ECO:0000259" key="1">
    <source>
        <dbReference type="Pfam" id="PF03992"/>
    </source>
</evidence>
<proteinExistence type="predicted"/>
<gene>
    <name evidence="2" type="ORF">ABB55_09735</name>
</gene>
<dbReference type="EMBL" id="LJYW01000001">
    <property type="protein sequence ID" value="KPL52468.1"/>
    <property type="molecule type" value="Genomic_DNA"/>
</dbReference>
<organism evidence="2 3">
    <name type="scientific">Prosthecodimorpha hirschii</name>
    <dbReference type="NCBI Taxonomy" id="665126"/>
    <lineage>
        <taxon>Bacteria</taxon>
        <taxon>Pseudomonadati</taxon>
        <taxon>Pseudomonadota</taxon>
        <taxon>Alphaproteobacteria</taxon>
        <taxon>Hyphomicrobiales</taxon>
        <taxon>Ancalomicrobiaceae</taxon>
        <taxon>Prosthecodimorpha</taxon>
    </lineage>
</organism>
<dbReference type="STRING" id="665126.ABB55_09735"/>
<dbReference type="Proteomes" id="UP000048984">
    <property type="component" value="Unassembled WGS sequence"/>
</dbReference>
<feature type="domain" description="ABM" evidence="1">
    <location>
        <begin position="5"/>
        <end position="61"/>
    </location>
</feature>
<dbReference type="RefSeq" id="WP_054358631.1">
    <property type="nucleotide sequence ID" value="NZ_JAPCYQ010000001.1"/>
</dbReference>